<proteinExistence type="predicted"/>
<reference evidence="2" key="1">
    <citation type="submission" date="2016-02" db="EMBL/GenBank/DDBJ databases">
        <authorList>
            <person name="Rodrigo-Torres Lidia"/>
            <person name="Arahal R.David."/>
        </authorList>
    </citation>
    <scope>NUCLEOTIDE SEQUENCE [LARGE SCALE GENOMIC DNA]</scope>
    <source>
        <strain evidence="2">CECT 8713</strain>
    </source>
</reference>
<evidence type="ECO:0000313" key="1">
    <source>
        <dbReference type="EMBL" id="CZF86384.1"/>
    </source>
</evidence>
<name>A0A128FJ98_9GAMM</name>
<organism evidence="1 2">
    <name type="scientific">Grimontia marina</name>
    <dbReference type="NCBI Taxonomy" id="646534"/>
    <lineage>
        <taxon>Bacteria</taxon>
        <taxon>Pseudomonadati</taxon>
        <taxon>Pseudomonadota</taxon>
        <taxon>Gammaproteobacteria</taxon>
        <taxon>Vibrionales</taxon>
        <taxon>Vibrionaceae</taxon>
        <taxon>Grimontia</taxon>
    </lineage>
</organism>
<dbReference type="Proteomes" id="UP000073601">
    <property type="component" value="Unassembled WGS sequence"/>
</dbReference>
<protein>
    <recommendedName>
        <fullName evidence="3">DUF4154 domain-containing protein</fullName>
    </recommendedName>
</protein>
<evidence type="ECO:0000313" key="2">
    <source>
        <dbReference type="Proteomes" id="UP000073601"/>
    </source>
</evidence>
<dbReference type="AlphaFoldDB" id="A0A128FJ98"/>
<dbReference type="InterPro" id="IPR025293">
    <property type="entry name" value="YfiR/HmsC-like"/>
</dbReference>
<evidence type="ECO:0008006" key="3">
    <source>
        <dbReference type="Google" id="ProtNLM"/>
    </source>
</evidence>
<dbReference type="OrthoDB" id="5876053at2"/>
<dbReference type="Pfam" id="PF13689">
    <property type="entry name" value="DUF4154"/>
    <property type="match status" value="1"/>
</dbReference>
<gene>
    <name evidence="1" type="ORF">GMA8713_04418</name>
</gene>
<sequence>MISPLIHHFYRSDKARATLLWLSALIVFAISTGTRASDIRDDDLKAVYLFRFAMLVDWKSSHDPSSQYQFCVDAENDVSRKLKEIIEKKPQAIFHQIQRGEVSVPACHIIYSNTDETDKVSALKATFPNALLVGEGRRFTRAGGMVAFVRVNNRIKPLINRKNLAGAPFSLRSQLLSIAVMEGRTRHDS</sequence>
<dbReference type="EMBL" id="FIZY01000063">
    <property type="protein sequence ID" value="CZF86384.1"/>
    <property type="molecule type" value="Genomic_DNA"/>
</dbReference>
<keyword evidence="2" id="KW-1185">Reference proteome</keyword>
<accession>A0A128FJ98</accession>